<dbReference type="InterPro" id="IPR029063">
    <property type="entry name" value="SAM-dependent_MTases_sf"/>
</dbReference>
<evidence type="ECO:0000256" key="7">
    <source>
        <dbReference type="SAM" id="MobiDB-lite"/>
    </source>
</evidence>
<organism evidence="9 10">
    <name type="scientific">Durusdinium trenchii</name>
    <dbReference type="NCBI Taxonomy" id="1381693"/>
    <lineage>
        <taxon>Eukaryota</taxon>
        <taxon>Sar</taxon>
        <taxon>Alveolata</taxon>
        <taxon>Dinophyceae</taxon>
        <taxon>Suessiales</taxon>
        <taxon>Symbiodiniaceae</taxon>
        <taxon>Durusdinium</taxon>
    </lineage>
</organism>
<dbReference type="Gene3D" id="3.40.50.150">
    <property type="entry name" value="Vaccinia Virus protein VP39"/>
    <property type="match status" value="1"/>
</dbReference>
<keyword evidence="2" id="KW-0698">rRNA processing</keyword>
<keyword evidence="5" id="KW-0949">S-adenosyl-L-methionine</keyword>
<evidence type="ECO:0000256" key="6">
    <source>
        <dbReference type="ARBA" id="ARBA00041184"/>
    </source>
</evidence>
<sequence length="783" mass="85290">MIHGLLDQIQPCVSDDEDEQPEIDFVFSGDAARCKTLVICGAGPASAFALQAFALQPLSWSLDPEEASARAFPPLPKSPKFFQVPASEGVVVALLEAQVPAEYAVTWAEKLLLSVEGAQVLLLDRILRSEWCKCPRPEEPFLAGLWTSAWLGRTDIPALPAPNVVQGLVAAVLTCCEARSTACIVALTLQDGAHLSESCLQGYEALVPILQDLQELSPGCAEGEAYSRAVVVPLPLSLGHRFNTSGKKQRELTEDGVHRSTDTLDGLSTSVPDTEQKQELKEVFDLHPSASLYDTDGSAAIDNTELKATAPPPPGGGLMQVLGFSATTREVADGVVESSERLRVQLGFEFMSATCGNAVSLGWDEYLVVSVATGLDGSGEIELDETDVITWQSLRATADDLGLAFTDQELQEMIQDARDLVDLAEPTSLSAKVPKDGKPAKEFLEGWGKEVMLEHLAVFKYLRVGSGRKRERLLISISLRELGAAKVAAGKDPTRSLLTSAAAVPYCHLSVLHRSAAGEDRTSACADGCYDLCGHWSTTWAWVGGLCRAPSTAWSVCRQAKQTPYTSDEYWTRKAREDGVPARAYYKLEELDRRLNLFQAGDRVLDLGCWPGSWTLYAAKKVGPSGRVLGIDLKEVSIPLPSNAKTRVEDAFRFKGSNVPMLDAVISDMAPRTMGQRSADQGRSTELVEVVMSIADLKLKEGGSMIAKHFEGASTEELRLKMKARYELCRIIKTRASRTQSCELYLCCLGKKPMSLEAPSTWQAPPRVQRTRRKPAPRNYNGW</sequence>
<reference evidence="9 10" key="1">
    <citation type="submission" date="2024-02" db="EMBL/GenBank/DDBJ databases">
        <authorList>
            <person name="Chen Y."/>
            <person name="Shah S."/>
            <person name="Dougan E. K."/>
            <person name="Thang M."/>
            <person name="Chan C."/>
        </authorList>
    </citation>
    <scope>NUCLEOTIDE SEQUENCE [LARGE SCALE GENOMIC DNA]</scope>
</reference>
<dbReference type="InterPro" id="IPR050082">
    <property type="entry name" value="RNA_methyltr_RlmE"/>
</dbReference>
<evidence type="ECO:0000256" key="2">
    <source>
        <dbReference type="ARBA" id="ARBA00022552"/>
    </source>
</evidence>
<protein>
    <recommendedName>
        <fullName evidence="6">rRNA methyltransferase 2, mitochondrial</fullName>
    </recommendedName>
</protein>
<comment type="similarity">
    <text evidence="1">Belongs to the class I-like SAM-binding methyltransferase superfamily. RNA methyltransferase RlmE family.</text>
</comment>
<proteinExistence type="inferred from homology"/>
<dbReference type="GO" id="GO:0032259">
    <property type="term" value="P:methylation"/>
    <property type="evidence" value="ECO:0007669"/>
    <property type="project" value="UniProtKB-KW"/>
</dbReference>
<evidence type="ECO:0000256" key="4">
    <source>
        <dbReference type="ARBA" id="ARBA00022679"/>
    </source>
</evidence>
<dbReference type="GO" id="GO:0008168">
    <property type="term" value="F:methyltransferase activity"/>
    <property type="evidence" value="ECO:0007669"/>
    <property type="project" value="UniProtKB-KW"/>
</dbReference>
<dbReference type="InterPro" id="IPR016565">
    <property type="entry name" value="Proteasome_assmbl_chp_1"/>
</dbReference>
<keyword evidence="10" id="KW-1185">Reference proteome</keyword>
<feature type="compositionally biased region" description="Basic and acidic residues" evidence="7">
    <location>
        <begin position="248"/>
        <end position="262"/>
    </location>
</feature>
<evidence type="ECO:0000256" key="1">
    <source>
        <dbReference type="ARBA" id="ARBA00009258"/>
    </source>
</evidence>
<dbReference type="Pfam" id="PF16094">
    <property type="entry name" value="PAC1"/>
    <property type="match status" value="1"/>
</dbReference>
<dbReference type="PANTHER" id="PTHR10920">
    <property type="entry name" value="RIBOSOMAL RNA METHYLTRANSFERASE"/>
    <property type="match status" value="1"/>
</dbReference>
<evidence type="ECO:0000313" key="9">
    <source>
        <dbReference type="EMBL" id="CAK9040255.1"/>
    </source>
</evidence>
<evidence type="ECO:0000256" key="3">
    <source>
        <dbReference type="ARBA" id="ARBA00022603"/>
    </source>
</evidence>
<evidence type="ECO:0000256" key="5">
    <source>
        <dbReference type="ARBA" id="ARBA00022691"/>
    </source>
</evidence>
<dbReference type="EMBL" id="CAXAMM010017014">
    <property type="protein sequence ID" value="CAK9040255.1"/>
    <property type="molecule type" value="Genomic_DNA"/>
</dbReference>
<comment type="caution">
    <text evidence="9">The sequence shown here is derived from an EMBL/GenBank/DDBJ whole genome shotgun (WGS) entry which is preliminary data.</text>
</comment>
<evidence type="ECO:0000259" key="8">
    <source>
        <dbReference type="Pfam" id="PF01728"/>
    </source>
</evidence>
<dbReference type="PANTHER" id="PTHR10920:SF18">
    <property type="entry name" value="RRNA METHYLTRANSFERASE 2, MITOCHONDRIAL"/>
    <property type="match status" value="1"/>
</dbReference>
<name>A0ABP0LM78_9DINO</name>
<accession>A0ABP0LM78</accession>
<feature type="region of interest" description="Disordered" evidence="7">
    <location>
        <begin position="759"/>
        <end position="783"/>
    </location>
</feature>
<dbReference type="Proteomes" id="UP001642464">
    <property type="component" value="Unassembled WGS sequence"/>
</dbReference>
<dbReference type="InterPro" id="IPR002877">
    <property type="entry name" value="RNA_MeTrfase_FtsJ_dom"/>
</dbReference>
<feature type="domain" description="Ribosomal RNA methyltransferase FtsJ" evidence="8">
    <location>
        <begin position="582"/>
        <end position="751"/>
    </location>
</feature>
<dbReference type="Pfam" id="PF01728">
    <property type="entry name" value="FtsJ"/>
    <property type="match status" value="1"/>
</dbReference>
<keyword evidence="4" id="KW-0808">Transferase</keyword>
<keyword evidence="3 9" id="KW-0489">Methyltransferase</keyword>
<dbReference type="SUPFAM" id="SSF53335">
    <property type="entry name" value="S-adenosyl-L-methionine-dependent methyltransferases"/>
    <property type="match status" value="1"/>
</dbReference>
<gene>
    <name evidence="9" type="ORF">SCF082_LOCUS23448</name>
</gene>
<evidence type="ECO:0000313" key="10">
    <source>
        <dbReference type="Proteomes" id="UP001642464"/>
    </source>
</evidence>
<feature type="region of interest" description="Disordered" evidence="7">
    <location>
        <begin position="245"/>
        <end position="270"/>
    </location>
</feature>